<evidence type="ECO:0000313" key="2">
    <source>
        <dbReference type="Proteomes" id="UP000017836"/>
    </source>
</evidence>
<accession>U5D2D2</accession>
<proteinExistence type="predicted"/>
<evidence type="ECO:0000313" key="1">
    <source>
        <dbReference type="EMBL" id="ERN16569.1"/>
    </source>
</evidence>
<keyword evidence="2" id="KW-1185">Reference proteome</keyword>
<organism evidence="1 2">
    <name type="scientific">Amborella trichopoda</name>
    <dbReference type="NCBI Taxonomy" id="13333"/>
    <lineage>
        <taxon>Eukaryota</taxon>
        <taxon>Viridiplantae</taxon>
        <taxon>Streptophyta</taxon>
        <taxon>Embryophyta</taxon>
        <taxon>Tracheophyta</taxon>
        <taxon>Spermatophyta</taxon>
        <taxon>Magnoliopsida</taxon>
        <taxon>Amborellales</taxon>
        <taxon>Amborellaceae</taxon>
        <taxon>Amborella</taxon>
    </lineage>
</organism>
<reference evidence="2" key="1">
    <citation type="journal article" date="2013" name="Science">
        <title>The Amborella genome and the evolution of flowering plants.</title>
        <authorList>
            <consortium name="Amborella Genome Project"/>
        </authorList>
    </citation>
    <scope>NUCLEOTIDE SEQUENCE [LARGE SCALE GENOMIC DNA]</scope>
</reference>
<protein>
    <submittedName>
        <fullName evidence="1">Uncharacterized protein</fullName>
    </submittedName>
</protein>
<gene>
    <name evidence="1" type="ORF">AMTR_s00031p00180600</name>
</gene>
<dbReference type="Proteomes" id="UP000017836">
    <property type="component" value="Unassembled WGS sequence"/>
</dbReference>
<dbReference type="EMBL" id="KI392442">
    <property type="protein sequence ID" value="ERN16569.1"/>
    <property type="molecule type" value="Genomic_DNA"/>
</dbReference>
<dbReference type="AlphaFoldDB" id="U5D2D2"/>
<sequence length="181" mass="19744">MSPLIDVRGEGGGLAADMGAPILAVLGSLQRMGSGSEALLLVLLVLFGFGELALGEYARVSSFERYVSRPTIPIPVSREASFDSQPHVSTSVPALDSSVPDLGELIARNFGLAETAVRGPRGLGVRHYSRWDCYVAGLGRAHRLLARKLVRKHTSLRSCKEDERMSLRCQCSLPRRRSWLL</sequence>
<dbReference type="Gramene" id="ERN16569">
    <property type="protein sequence ID" value="ERN16569"/>
    <property type="gene ID" value="AMTR_s00031p00180600"/>
</dbReference>
<dbReference type="HOGENOM" id="CLU_1490966_0_0_1"/>
<name>U5D2D2_AMBTC</name>